<evidence type="ECO:0000256" key="6">
    <source>
        <dbReference type="ARBA" id="ARBA00022824"/>
    </source>
</evidence>
<dbReference type="InterPro" id="IPR020946">
    <property type="entry name" value="Flavin_mOase-like"/>
</dbReference>
<evidence type="ECO:0000256" key="1">
    <source>
        <dbReference type="ARBA" id="ARBA00001974"/>
    </source>
</evidence>
<keyword evidence="4" id="KW-0285">Flavoprotein</keyword>
<keyword evidence="5" id="KW-0812">Transmembrane</keyword>
<dbReference type="InterPro" id="IPR000960">
    <property type="entry name" value="Flavin_mOase"/>
</dbReference>
<accession>A0A8S4NCR2</accession>
<evidence type="ECO:0000256" key="14">
    <source>
        <dbReference type="ARBA" id="ARBA00034528"/>
    </source>
</evidence>
<dbReference type="InterPro" id="IPR036188">
    <property type="entry name" value="FAD/NAD-bd_sf"/>
</dbReference>
<keyword evidence="8" id="KW-0521">NADP</keyword>
<keyword evidence="12" id="KW-0472">Membrane</keyword>
<evidence type="ECO:0000256" key="19">
    <source>
        <dbReference type="ARBA" id="ARBA00047338"/>
    </source>
</evidence>
<evidence type="ECO:0000256" key="10">
    <source>
        <dbReference type="ARBA" id="ARBA00023002"/>
    </source>
</evidence>
<evidence type="ECO:0000256" key="3">
    <source>
        <dbReference type="ARBA" id="ARBA00009183"/>
    </source>
</evidence>
<comment type="function">
    <text evidence="18">Broad spectrum monooxygenase that catalyzes the oxygenation of a wide variety of nitrogen- and sulfur-containing compounds including xenobiotics. Catalyzes the S-oxygenation of hypotaurine to produce taurine, an organic osmolyte involved in cell volume regulation as well as a variety of cytoprotective and developmental processes. In vitro, catalyzes the N-oxygenation of trimethylamine (TMA) to produce trimethylamine N-oxide (TMAO) and could therefore participate to the detoxification of this compound that is generated by the action of gut microbiota from dietary precursors such as choline, choline containing compounds, betaine or L-carnitine.</text>
</comment>
<dbReference type="EC" id="1.14.13.148" evidence="14"/>
<dbReference type="PIRSF" id="PIRSF000332">
    <property type="entry name" value="FMO"/>
    <property type="match status" value="1"/>
</dbReference>
<keyword evidence="11" id="KW-0503">Monooxygenase</keyword>
<comment type="subcellular location">
    <subcellularLocation>
        <location evidence="2">Endoplasmic reticulum membrane</location>
        <topology evidence="2">Single-pass membrane protein</topology>
    </subcellularLocation>
</comment>
<comment type="catalytic activity">
    <reaction evidence="20">
        <text>hypotaurine + NADPH + O2 + H(+) = taurine + NADP(+) + H2O</text>
        <dbReference type="Rhea" id="RHEA:69819"/>
        <dbReference type="ChEBI" id="CHEBI:15377"/>
        <dbReference type="ChEBI" id="CHEBI:15378"/>
        <dbReference type="ChEBI" id="CHEBI:15379"/>
        <dbReference type="ChEBI" id="CHEBI:57783"/>
        <dbReference type="ChEBI" id="CHEBI:57853"/>
        <dbReference type="ChEBI" id="CHEBI:58349"/>
        <dbReference type="ChEBI" id="CHEBI:507393"/>
        <dbReference type="EC" id="1.14.13.8"/>
    </reaction>
    <physiologicalReaction direction="left-to-right" evidence="20">
        <dbReference type="Rhea" id="RHEA:69820"/>
    </physiologicalReaction>
</comment>
<evidence type="ECO:0000256" key="8">
    <source>
        <dbReference type="ARBA" id="ARBA00022857"/>
    </source>
</evidence>
<evidence type="ECO:0000256" key="18">
    <source>
        <dbReference type="ARBA" id="ARBA00045957"/>
    </source>
</evidence>
<evidence type="ECO:0000256" key="4">
    <source>
        <dbReference type="ARBA" id="ARBA00022630"/>
    </source>
</evidence>
<evidence type="ECO:0000256" key="5">
    <source>
        <dbReference type="ARBA" id="ARBA00022692"/>
    </source>
</evidence>
<dbReference type="OrthoDB" id="66881at2759"/>
<feature type="non-terminal residue" evidence="23">
    <location>
        <position position="392"/>
    </location>
</feature>
<evidence type="ECO:0000256" key="2">
    <source>
        <dbReference type="ARBA" id="ARBA00004389"/>
    </source>
</evidence>
<evidence type="ECO:0000256" key="17">
    <source>
        <dbReference type="ARBA" id="ARBA00034561"/>
    </source>
</evidence>
<dbReference type="PANTHER" id="PTHR23023">
    <property type="entry name" value="DIMETHYLANILINE MONOOXYGENASE"/>
    <property type="match status" value="1"/>
</dbReference>
<gene>
    <name evidence="23" type="ORF">OFUS_LOCUS5910</name>
</gene>
<evidence type="ECO:0000256" key="16">
    <source>
        <dbReference type="ARBA" id="ARBA00034554"/>
    </source>
</evidence>
<evidence type="ECO:0000256" key="20">
    <source>
        <dbReference type="ARBA" id="ARBA00048041"/>
    </source>
</evidence>
<evidence type="ECO:0000313" key="24">
    <source>
        <dbReference type="Proteomes" id="UP000749559"/>
    </source>
</evidence>
<comment type="catalytic activity">
    <reaction evidence="21">
        <text>trimethylamine + NADPH + O2 = trimethylamine N-oxide + NADP(+) + H2O</text>
        <dbReference type="Rhea" id="RHEA:31979"/>
        <dbReference type="ChEBI" id="CHEBI:15377"/>
        <dbReference type="ChEBI" id="CHEBI:15379"/>
        <dbReference type="ChEBI" id="CHEBI:15724"/>
        <dbReference type="ChEBI" id="CHEBI:57783"/>
        <dbReference type="ChEBI" id="CHEBI:58349"/>
        <dbReference type="ChEBI" id="CHEBI:58389"/>
        <dbReference type="EC" id="1.14.13.148"/>
    </reaction>
    <physiologicalReaction direction="left-to-right" evidence="21">
        <dbReference type="Rhea" id="RHEA:31980"/>
    </physiologicalReaction>
</comment>
<evidence type="ECO:0000256" key="21">
    <source>
        <dbReference type="ARBA" id="ARBA00048088"/>
    </source>
</evidence>
<dbReference type="InterPro" id="IPR050346">
    <property type="entry name" value="FMO-like"/>
</dbReference>
<keyword evidence="6" id="KW-0256">Endoplasmic reticulum</keyword>
<dbReference type="SUPFAM" id="SSF51905">
    <property type="entry name" value="FAD/NAD(P)-binding domain"/>
    <property type="match status" value="1"/>
</dbReference>
<comment type="catalytic activity">
    <reaction evidence="19">
        <text>hypotaurine + NADH + O2 + H(+) = taurine + NAD(+) + H2O</text>
        <dbReference type="Rhea" id="RHEA:74111"/>
        <dbReference type="ChEBI" id="CHEBI:15377"/>
        <dbReference type="ChEBI" id="CHEBI:15378"/>
        <dbReference type="ChEBI" id="CHEBI:15379"/>
        <dbReference type="ChEBI" id="CHEBI:57540"/>
        <dbReference type="ChEBI" id="CHEBI:57853"/>
        <dbReference type="ChEBI" id="CHEBI:57945"/>
        <dbReference type="ChEBI" id="CHEBI:507393"/>
        <dbReference type="EC" id="1.14.13.8"/>
    </reaction>
    <physiologicalReaction direction="left-to-right" evidence="19">
        <dbReference type="Rhea" id="RHEA:74112"/>
    </physiologicalReaction>
</comment>
<comment type="catalytic activity">
    <reaction evidence="22">
        <text>N,N-dimethylaniline + NADPH + O2 + H(+) = N,N-dimethylaniline N-oxide + NADP(+) + H2O</text>
        <dbReference type="Rhea" id="RHEA:24468"/>
        <dbReference type="ChEBI" id="CHEBI:15377"/>
        <dbReference type="ChEBI" id="CHEBI:15378"/>
        <dbReference type="ChEBI" id="CHEBI:15379"/>
        <dbReference type="ChEBI" id="CHEBI:16269"/>
        <dbReference type="ChEBI" id="CHEBI:17735"/>
        <dbReference type="ChEBI" id="CHEBI:57783"/>
        <dbReference type="ChEBI" id="CHEBI:58349"/>
        <dbReference type="EC" id="1.14.13.8"/>
    </reaction>
    <physiologicalReaction direction="left-to-right" evidence="22">
        <dbReference type="Rhea" id="RHEA:24469"/>
    </physiologicalReaction>
</comment>
<comment type="cofactor">
    <cofactor evidence="1">
        <name>FAD</name>
        <dbReference type="ChEBI" id="CHEBI:57692"/>
    </cofactor>
</comment>
<dbReference type="GO" id="GO:0004499">
    <property type="term" value="F:N,N-dimethylaniline monooxygenase activity"/>
    <property type="evidence" value="ECO:0007669"/>
    <property type="project" value="InterPro"/>
</dbReference>
<keyword evidence="24" id="KW-1185">Reference proteome</keyword>
<reference evidence="23" key="1">
    <citation type="submission" date="2022-03" db="EMBL/GenBank/DDBJ databases">
        <authorList>
            <person name="Martin C."/>
        </authorList>
    </citation>
    <scope>NUCLEOTIDE SEQUENCE</scope>
</reference>
<comment type="caution">
    <text evidence="23">The sequence shown here is derived from an EMBL/GenBank/DDBJ whole genome shotgun (WGS) entry which is preliminary data.</text>
</comment>
<dbReference type="EMBL" id="CAIIXF020000003">
    <property type="protein sequence ID" value="CAH1779065.1"/>
    <property type="molecule type" value="Genomic_DNA"/>
</dbReference>
<keyword evidence="10" id="KW-0560">Oxidoreductase</keyword>
<evidence type="ECO:0000256" key="7">
    <source>
        <dbReference type="ARBA" id="ARBA00022827"/>
    </source>
</evidence>
<evidence type="ECO:0000256" key="15">
    <source>
        <dbReference type="ARBA" id="ARBA00034536"/>
    </source>
</evidence>
<dbReference type="Pfam" id="PF00743">
    <property type="entry name" value="FMO-like"/>
    <property type="match status" value="1"/>
</dbReference>
<dbReference type="GO" id="GO:0005789">
    <property type="term" value="C:endoplasmic reticulum membrane"/>
    <property type="evidence" value="ECO:0007669"/>
    <property type="project" value="UniProtKB-SubCell"/>
</dbReference>
<evidence type="ECO:0000256" key="12">
    <source>
        <dbReference type="ARBA" id="ARBA00023136"/>
    </source>
</evidence>
<organism evidence="23 24">
    <name type="scientific">Owenia fusiformis</name>
    <name type="common">Polychaete worm</name>
    <dbReference type="NCBI Taxonomy" id="6347"/>
    <lineage>
        <taxon>Eukaryota</taxon>
        <taxon>Metazoa</taxon>
        <taxon>Spiralia</taxon>
        <taxon>Lophotrochozoa</taxon>
        <taxon>Annelida</taxon>
        <taxon>Polychaeta</taxon>
        <taxon>Sedentaria</taxon>
        <taxon>Canalipalpata</taxon>
        <taxon>Sabellida</taxon>
        <taxon>Oweniida</taxon>
        <taxon>Oweniidae</taxon>
        <taxon>Owenia</taxon>
    </lineage>
</organism>
<proteinExistence type="inferred from homology"/>
<evidence type="ECO:0000256" key="13">
    <source>
        <dbReference type="ARBA" id="ARBA00029725"/>
    </source>
</evidence>
<dbReference type="GO" id="GO:0050660">
    <property type="term" value="F:flavin adenine dinucleotide binding"/>
    <property type="evidence" value="ECO:0007669"/>
    <property type="project" value="InterPro"/>
</dbReference>
<name>A0A8S4NCR2_OWEFU</name>
<keyword evidence="9" id="KW-1133">Transmembrane helix</keyword>
<keyword evidence="7" id="KW-0274">FAD</keyword>
<dbReference type="Gene3D" id="3.50.50.60">
    <property type="entry name" value="FAD/NAD(P)-binding domain"/>
    <property type="match status" value="1"/>
</dbReference>
<dbReference type="AlphaFoldDB" id="A0A8S4NCR2"/>
<evidence type="ECO:0000256" key="9">
    <source>
        <dbReference type="ARBA" id="ARBA00022989"/>
    </source>
</evidence>
<dbReference type="FunFam" id="3.50.50.60:FF:000159">
    <property type="entry name" value="Dimethylaniline monooxygenase [N-oxide-forming]"/>
    <property type="match status" value="1"/>
</dbReference>
<sequence length="392" mass="44053">MVKKVCVIGAGVSGLATIRWCLQEGLDVTCYEKRPLVGGLWCLEDEASRLDVNNPVDIECRPYATCHINDNKEAFSFSDFWFSKDAPMYLPWRKVGQYFEDYVDHFHLRTRIKLNTSVIKVKRETNGAGWQVTTKPIIDTSPAPTTEMFDAVIICNGLMNRQYIPDVKGLATFKGRISHTGDYYRPDVFRDRNVLIIGGGNSATEVASDISRETSQTYLSARDGLWPLSRLAGGKSAELLPIWSRYTNWRYKVSELDKVYGGDVRKRFNFKDYSMEPKRGLLTMSIAIADDIEFRIAAGALKMKGEVKEITKTGAIFQDGSRIDDIDDIVFATGFNPSTEFLDDSLGTLETINLYKYMIPVDDDSRSLFFIGIANVLGPNTAAFELQARIAA</sequence>
<dbReference type="Proteomes" id="UP000749559">
    <property type="component" value="Unassembled WGS sequence"/>
</dbReference>
<comment type="similarity">
    <text evidence="3">Belongs to the FMO family.</text>
</comment>
<evidence type="ECO:0000313" key="23">
    <source>
        <dbReference type="EMBL" id="CAH1779065.1"/>
    </source>
</evidence>
<dbReference type="PRINTS" id="PR00370">
    <property type="entry name" value="FMOXYGENASE"/>
</dbReference>
<protein>
    <recommendedName>
        <fullName evidence="15">Flavin-containing monooxygenase 1</fullName>
        <ecNumber evidence="14">1.14.13.148</ecNumber>
    </recommendedName>
    <alternativeName>
        <fullName evidence="17">Dimethylaniline monooxygenase [N-oxide-forming] 1</fullName>
    </alternativeName>
    <alternativeName>
        <fullName evidence="13">Dimethylaniline oxidase 1</fullName>
    </alternativeName>
    <alternativeName>
        <fullName evidence="16">Trimethylamine monooxygenase</fullName>
    </alternativeName>
</protein>
<dbReference type="GO" id="GO:0034899">
    <property type="term" value="F:trimethylamine monooxygenase activity"/>
    <property type="evidence" value="ECO:0007669"/>
    <property type="project" value="UniProtKB-EC"/>
</dbReference>
<evidence type="ECO:0000256" key="11">
    <source>
        <dbReference type="ARBA" id="ARBA00023033"/>
    </source>
</evidence>
<evidence type="ECO:0000256" key="22">
    <source>
        <dbReference type="ARBA" id="ARBA00049443"/>
    </source>
</evidence>
<dbReference type="GO" id="GO:0050661">
    <property type="term" value="F:NADP binding"/>
    <property type="evidence" value="ECO:0007669"/>
    <property type="project" value="InterPro"/>
</dbReference>